<evidence type="ECO:0000313" key="4">
    <source>
        <dbReference type="EMBL" id="KRL93386.1"/>
    </source>
</evidence>
<dbReference type="CDD" id="cd04194">
    <property type="entry name" value="GT8_A4GalT_like"/>
    <property type="match status" value="1"/>
</dbReference>
<evidence type="ECO:0000256" key="2">
    <source>
        <dbReference type="ARBA" id="ARBA00022679"/>
    </source>
</evidence>
<dbReference type="RefSeq" id="WP_057735098.1">
    <property type="nucleotide sequence ID" value="NZ_AZFS01000064.1"/>
</dbReference>
<keyword evidence="2 4" id="KW-0808">Transferase</keyword>
<evidence type="ECO:0000313" key="5">
    <source>
        <dbReference type="Proteomes" id="UP000051580"/>
    </source>
</evidence>
<dbReference type="STRING" id="1423753.FD28_GL001263"/>
<dbReference type="Proteomes" id="UP000051580">
    <property type="component" value="Unassembled WGS sequence"/>
</dbReference>
<dbReference type="InterPro" id="IPR029044">
    <property type="entry name" value="Nucleotide-diphossugar_trans"/>
</dbReference>
<dbReference type="OrthoDB" id="9798746at2"/>
<dbReference type="AlphaFoldDB" id="A0A0R1UP78"/>
<dbReference type="SUPFAM" id="SSF53448">
    <property type="entry name" value="Nucleotide-diphospho-sugar transferases"/>
    <property type="match status" value="1"/>
</dbReference>
<organism evidence="4 5">
    <name type="scientific">Levilactobacillus hammesii DSM 16381</name>
    <dbReference type="NCBI Taxonomy" id="1423753"/>
    <lineage>
        <taxon>Bacteria</taxon>
        <taxon>Bacillati</taxon>
        <taxon>Bacillota</taxon>
        <taxon>Bacilli</taxon>
        <taxon>Lactobacillales</taxon>
        <taxon>Lactobacillaceae</taxon>
        <taxon>Levilactobacillus</taxon>
    </lineage>
</organism>
<dbReference type="Gene3D" id="3.90.550.10">
    <property type="entry name" value="Spore Coat Polysaccharide Biosynthesis Protein SpsA, Chain A"/>
    <property type="match status" value="1"/>
</dbReference>
<dbReference type="Pfam" id="PF01501">
    <property type="entry name" value="Glyco_transf_8"/>
    <property type="match status" value="1"/>
</dbReference>
<dbReference type="GO" id="GO:0016757">
    <property type="term" value="F:glycosyltransferase activity"/>
    <property type="evidence" value="ECO:0007669"/>
    <property type="project" value="UniProtKB-KW"/>
</dbReference>
<keyword evidence="5" id="KW-1185">Reference proteome</keyword>
<dbReference type="EMBL" id="AZFS01000064">
    <property type="protein sequence ID" value="KRL93386.1"/>
    <property type="molecule type" value="Genomic_DNA"/>
</dbReference>
<dbReference type="GO" id="GO:0046872">
    <property type="term" value="F:metal ion binding"/>
    <property type="evidence" value="ECO:0007669"/>
    <property type="project" value="UniProtKB-KW"/>
</dbReference>
<comment type="caution">
    <text evidence="4">The sequence shown here is derived from an EMBL/GenBank/DDBJ whole genome shotgun (WGS) entry which is preliminary data.</text>
</comment>
<dbReference type="PANTHER" id="PTHR13778">
    <property type="entry name" value="GLYCOSYLTRANSFERASE 8 DOMAIN-CONTAINING PROTEIN"/>
    <property type="match status" value="1"/>
</dbReference>
<sequence length="315" mass="35925">MTQPIPIFFSINDAYAPFLSVAMTSIIAHADPQRQYDLIVLYEDLNAENRERLGQLATTNVSIRFVTVSDDLMKQLAGEHMKLRGATFTLTIYYRLFIAAMFPQYDQAIYLDADVVTTTDLAALFQTDLGDHLVGAVQDTFAADHPQSVQYVTQHLQLPITDYFNSGVMVLNLKQMRAEKFNETFTHLLTTYHAEFIAPDQDYLNILCRDRVTHLDRAWNVMPTQQNRVTAPKLIHYSLFGKPWHYADAQNGQYFWDIAPQSPYFAEIKAIQRAFTAADRAKDQATETGLLATLHAFSAKNSDDIQQIRRELISD</sequence>
<accession>A0A0R1UP78</accession>
<evidence type="ECO:0000256" key="3">
    <source>
        <dbReference type="ARBA" id="ARBA00022723"/>
    </source>
</evidence>
<dbReference type="PATRIC" id="fig|1423753.3.peg.1312"/>
<dbReference type="InterPro" id="IPR050748">
    <property type="entry name" value="Glycosyltrans_8_dom-fam"/>
</dbReference>
<keyword evidence="1" id="KW-0328">Glycosyltransferase</keyword>
<evidence type="ECO:0000256" key="1">
    <source>
        <dbReference type="ARBA" id="ARBA00022676"/>
    </source>
</evidence>
<name>A0A0R1UP78_9LACO</name>
<protein>
    <submittedName>
        <fullName evidence="4">Lipopolysaccharide biosynthesis glycosyltransferase</fullName>
    </submittedName>
</protein>
<proteinExistence type="predicted"/>
<keyword evidence="3" id="KW-0479">Metal-binding</keyword>
<dbReference type="PANTHER" id="PTHR13778:SF47">
    <property type="entry name" value="LIPOPOLYSACCHARIDE 1,3-GALACTOSYLTRANSFERASE"/>
    <property type="match status" value="1"/>
</dbReference>
<reference evidence="4 5" key="1">
    <citation type="journal article" date="2015" name="Genome Announc.">
        <title>Expanding the biotechnology potential of lactobacilli through comparative genomics of 213 strains and associated genera.</title>
        <authorList>
            <person name="Sun Z."/>
            <person name="Harris H.M."/>
            <person name="McCann A."/>
            <person name="Guo C."/>
            <person name="Argimon S."/>
            <person name="Zhang W."/>
            <person name="Yang X."/>
            <person name="Jeffery I.B."/>
            <person name="Cooney J.C."/>
            <person name="Kagawa T.F."/>
            <person name="Liu W."/>
            <person name="Song Y."/>
            <person name="Salvetti E."/>
            <person name="Wrobel A."/>
            <person name="Rasinkangas P."/>
            <person name="Parkhill J."/>
            <person name="Rea M.C."/>
            <person name="O'Sullivan O."/>
            <person name="Ritari J."/>
            <person name="Douillard F.P."/>
            <person name="Paul Ross R."/>
            <person name="Yang R."/>
            <person name="Briner A.E."/>
            <person name="Felis G.E."/>
            <person name="de Vos W.M."/>
            <person name="Barrangou R."/>
            <person name="Klaenhammer T.R."/>
            <person name="Caufield P.W."/>
            <person name="Cui Y."/>
            <person name="Zhang H."/>
            <person name="O'Toole P.W."/>
        </authorList>
    </citation>
    <scope>NUCLEOTIDE SEQUENCE [LARGE SCALE GENOMIC DNA]</scope>
    <source>
        <strain evidence="4 5">DSM 16381</strain>
    </source>
</reference>
<dbReference type="InterPro" id="IPR002495">
    <property type="entry name" value="Glyco_trans_8"/>
</dbReference>
<gene>
    <name evidence="4" type="ORF">FD28_GL001263</name>
</gene>